<sequence>MLTLERGTLIPALSNLKQMTELAPRISTASDSFSGLSDPDVNDGGGATSKHAERVQGSACRWGVTTVVPAEGVTQGPALEFPSLVMAAEAKLSSRKTQVLLHYSSDTPAKPRHPLERAGTSKESFNSGVPDLGPPEEGDDPIINASGVQAISPDPNRSIMPTNSTKR</sequence>
<evidence type="ECO:0000313" key="3">
    <source>
        <dbReference type="Proteomes" id="UP000235392"/>
    </source>
</evidence>
<feature type="region of interest" description="Disordered" evidence="1">
    <location>
        <begin position="28"/>
        <end position="55"/>
    </location>
</feature>
<feature type="region of interest" description="Disordered" evidence="1">
    <location>
        <begin position="102"/>
        <end position="167"/>
    </location>
</feature>
<comment type="caution">
    <text evidence="2">The sequence shown here is derived from an EMBL/GenBank/DDBJ whole genome shotgun (WGS) entry which is preliminary data.</text>
</comment>
<protein>
    <submittedName>
        <fullName evidence="2">Uncharacterized protein</fullName>
    </submittedName>
</protein>
<name>A0A2N5TIZ9_9BASI</name>
<feature type="non-terminal residue" evidence="2">
    <location>
        <position position="167"/>
    </location>
</feature>
<accession>A0A2N5TIZ9</accession>
<gene>
    <name evidence="2" type="ORF">PCASD_24995</name>
</gene>
<evidence type="ECO:0000256" key="1">
    <source>
        <dbReference type="SAM" id="MobiDB-lite"/>
    </source>
</evidence>
<evidence type="ECO:0000313" key="2">
    <source>
        <dbReference type="EMBL" id="PLW25480.1"/>
    </source>
</evidence>
<dbReference type="Proteomes" id="UP000235392">
    <property type="component" value="Unassembled WGS sequence"/>
</dbReference>
<dbReference type="AlphaFoldDB" id="A0A2N5TIZ9"/>
<reference evidence="2 3" key="1">
    <citation type="submission" date="2017-11" db="EMBL/GenBank/DDBJ databases">
        <title>De novo assembly and phasing of dikaryotic genomes from two isolates of Puccinia coronata f. sp. avenae, the causal agent of oat crown rust.</title>
        <authorList>
            <person name="Miller M.E."/>
            <person name="Zhang Y."/>
            <person name="Omidvar V."/>
            <person name="Sperschneider J."/>
            <person name="Schwessinger B."/>
            <person name="Raley C."/>
            <person name="Palmer J.M."/>
            <person name="Garnica D."/>
            <person name="Upadhyaya N."/>
            <person name="Rathjen J."/>
            <person name="Taylor J.M."/>
            <person name="Park R.F."/>
            <person name="Dodds P.N."/>
            <person name="Hirsch C.D."/>
            <person name="Kianian S.F."/>
            <person name="Figueroa M."/>
        </authorList>
    </citation>
    <scope>NUCLEOTIDE SEQUENCE [LARGE SCALE GENOMIC DNA]</scope>
    <source>
        <strain evidence="2">12SD80</strain>
    </source>
</reference>
<organism evidence="2 3">
    <name type="scientific">Puccinia coronata f. sp. avenae</name>
    <dbReference type="NCBI Taxonomy" id="200324"/>
    <lineage>
        <taxon>Eukaryota</taxon>
        <taxon>Fungi</taxon>
        <taxon>Dikarya</taxon>
        <taxon>Basidiomycota</taxon>
        <taxon>Pucciniomycotina</taxon>
        <taxon>Pucciniomycetes</taxon>
        <taxon>Pucciniales</taxon>
        <taxon>Pucciniaceae</taxon>
        <taxon>Puccinia</taxon>
    </lineage>
</organism>
<dbReference type="EMBL" id="PGCI01000534">
    <property type="protein sequence ID" value="PLW25480.1"/>
    <property type="molecule type" value="Genomic_DNA"/>
</dbReference>
<proteinExistence type="predicted"/>